<keyword evidence="2" id="KW-1133">Transmembrane helix</keyword>
<organism evidence="3 4">
    <name type="scientific">Perkinsus olseni</name>
    <name type="common">Perkinsus atlanticus</name>
    <dbReference type="NCBI Taxonomy" id="32597"/>
    <lineage>
        <taxon>Eukaryota</taxon>
        <taxon>Sar</taxon>
        <taxon>Alveolata</taxon>
        <taxon>Perkinsozoa</taxon>
        <taxon>Perkinsea</taxon>
        <taxon>Perkinsida</taxon>
        <taxon>Perkinsidae</taxon>
        <taxon>Perkinsus</taxon>
    </lineage>
</organism>
<evidence type="ECO:0000256" key="2">
    <source>
        <dbReference type="SAM" id="Phobius"/>
    </source>
</evidence>
<evidence type="ECO:0000313" key="4">
    <source>
        <dbReference type="Proteomes" id="UP000541610"/>
    </source>
</evidence>
<feature type="transmembrane region" description="Helical" evidence="2">
    <location>
        <begin position="673"/>
        <end position="696"/>
    </location>
</feature>
<dbReference type="AlphaFoldDB" id="A0A7J6PA81"/>
<feature type="region of interest" description="Disordered" evidence="1">
    <location>
        <begin position="1"/>
        <end position="20"/>
    </location>
</feature>
<sequence>MRASHNDQPSTTGRDDESADVSKVTSDVKFQSAAVQRLNIGILFKHGEADHAQLGVNNRYFLAFIRLVAFGLNTWLIVYTFIEVYNAVKMLNLVELLLYGRGYDEQGMTDQCKKDANGRCFEHLSILIAQVVIELGSLSYMYLRLLFLLVGLMFNHDRHGRARTVLKASRAMIYISGVSTLMFSPSPMLLQTIWNYMNDLYLVNCPRALLKEDSPLGGSTAGGRTKDEVAHGSMMSIDPSAGLSGRAILRRALHLMGRVSLLLLFGIVVGCSCFFLICKLTSLSFAIKHNVFSQLRVLPLITYIGALNQLAYVKDSQWNRGASEQLYQNYRFLFSAPTSGGPSGTAVREARRKKKQEEILLFRARIVSTLLTQFGLIRGFLLSLSLEVRDEAFVAHHAPIKANSMHSGKRSSKSAIRCLGFMMGVGFTSLIGECNHGRGQVSGLHRRRLRPRLNSSLYAFGSYTTAAEREWQSRKLKCLVELQDAASTNFQPFWVQAMNLALMLEYERRDEAVREAGAVPPNCEDPEMVNDQECFSYVRILLVQVVIELLAIVIMWAQLLVTLATSRSLLRIKITMLHISGFSTLLFSPSNMLVQDLWRFVWTHLGPRGDDPSAVARLERRRSTADLALRAEVHVRELAARVAWSMKALMAVVVFAIIFLLTASFLICKLTSLSFAIEGTSLGLSLFPILSYVAALNQLSYAMDVRWFDGAFEHLYHNFPWLSSVTRGFHNSPYVTGLRAARQRRRSQITTFRRRILEGLIRRHGRLLGGLLALSVTVQDEAFIAYFPAHQLRPRDMPNTTPGELPFSGLRAAS</sequence>
<feature type="transmembrane region" description="Helical" evidence="2">
    <location>
        <begin position="171"/>
        <end position="194"/>
    </location>
</feature>
<name>A0A7J6PA81_PEROL</name>
<feature type="transmembrane region" description="Helical" evidence="2">
    <location>
        <begin position="648"/>
        <end position="667"/>
    </location>
</feature>
<feature type="transmembrane region" description="Helical" evidence="2">
    <location>
        <begin position="537"/>
        <end position="557"/>
    </location>
</feature>
<feature type="region of interest" description="Disordered" evidence="1">
    <location>
        <begin position="795"/>
        <end position="814"/>
    </location>
</feature>
<feature type="compositionally biased region" description="Polar residues" evidence="1">
    <location>
        <begin position="1"/>
        <end position="12"/>
    </location>
</feature>
<accession>A0A7J6PA81</accession>
<feature type="transmembrane region" description="Helical" evidence="2">
    <location>
        <begin position="569"/>
        <end position="587"/>
    </location>
</feature>
<keyword evidence="2" id="KW-0472">Membrane</keyword>
<feature type="transmembrane region" description="Helical" evidence="2">
    <location>
        <begin position="60"/>
        <end position="82"/>
    </location>
</feature>
<dbReference type="Proteomes" id="UP000541610">
    <property type="component" value="Unassembled WGS sequence"/>
</dbReference>
<keyword evidence="2" id="KW-0812">Transmembrane</keyword>
<proteinExistence type="predicted"/>
<dbReference type="OrthoDB" id="428919at2759"/>
<protein>
    <submittedName>
        <fullName evidence="3">Uncharacterized protein</fullName>
    </submittedName>
</protein>
<dbReference type="EMBL" id="JABANP010000057">
    <property type="protein sequence ID" value="KAF4692656.1"/>
    <property type="molecule type" value="Genomic_DNA"/>
</dbReference>
<feature type="transmembrane region" description="Helical" evidence="2">
    <location>
        <begin position="127"/>
        <end position="150"/>
    </location>
</feature>
<evidence type="ECO:0000313" key="3">
    <source>
        <dbReference type="EMBL" id="KAF4692656.1"/>
    </source>
</evidence>
<feature type="transmembrane region" description="Helical" evidence="2">
    <location>
        <begin position="259"/>
        <end position="278"/>
    </location>
</feature>
<evidence type="ECO:0000256" key="1">
    <source>
        <dbReference type="SAM" id="MobiDB-lite"/>
    </source>
</evidence>
<gene>
    <name evidence="3" type="ORF">FOZ60_012955</name>
</gene>
<reference evidence="3 4" key="1">
    <citation type="submission" date="2020-04" db="EMBL/GenBank/DDBJ databases">
        <title>Perkinsus olseni comparative genomics.</title>
        <authorList>
            <person name="Bogema D.R."/>
        </authorList>
    </citation>
    <scope>NUCLEOTIDE SEQUENCE [LARGE SCALE GENOMIC DNA]</scope>
    <source>
        <strain evidence="3">00978-12</strain>
    </source>
</reference>
<comment type="caution">
    <text evidence="3">The sequence shown here is derived from an EMBL/GenBank/DDBJ whole genome shotgun (WGS) entry which is preliminary data.</text>
</comment>